<dbReference type="AlphaFoldDB" id="A0AAV1HVN9"/>
<dbReference type="Gene3D" id="2.60.120.620">
    <property type="entry name" value="q2cbj1_9rhob like domain"/>
    <property type="match status" value="1"/>
</dbReference>
<evidence type="ECO:0008006" key="3">
    <source>
        <dbReference type="Google" id="ProtNLM"/>
    </source>
</evidence>
<dbReference type="EMBL" id="CAUYUE010000002">
    <property type="protein sequence ID" value="CAK0740977.1"/>
    <property type="molecule type" value="Genomic_DNA"/>
</dbReference>
<protein>
    <recommendedName>
        <fullName evidence="3">Phytanoyl-CoA dioxygenase</fullName>
    </recommendedName>
</protein>
<dbReference type="Proteomes" id="UP001314263">
    <property type="component" value="Unassembled WGS sequence"/>
</dbReference>
<dbReference type="Pfam" id="PF05721">
    <property type="entry name" value="PhyH"/>
    <property type="match status" value="1"/>
</dbReference>
<gene>
    <name evidence="1" type="ORF">CVIRNUC_001291</name>
</gene>
<name>A0AAV1HVN9_9CHLO</name>
<sequence>MVKGLKVLAGKGEVNASPMRDSTMLWIEADIIELTQRLDRDGYLWIRHFLPEKGVLQARAFLLQALGQADGPSSEKRKQIGLISKQHLALSAPVLAVLESPLLFDTMGQLMGTQVVTPAYKWLRAVGDHEFTGLHIDRVFMGRSARMLTAWIPLGNIPIDQGPVLVCQASHRSRAFERLRSTYGQSSVGKDGTLSGWLTDDGASLQHLVNPYSLDWRTADMQAGDVVILHPDVMHMSAANVSGSIRLSCDTRWQPALDPRDPCFRVWHNVDGVEQKGERERM</sequence>
<proteinExistence type="predicted"/>
<accession>A0AAV1HVN9</accession>
<dbReference type="SUPFAM" id="SSF51197">
    <property type="entry name" value="Clavaminate synthase-like"/>
    <property type="match status" value="1"/>
</dbReference>
<dbReference type="PANTHER" id="PTHR40128:SF1">
    <property type="entry name" value="PHYTANOYL-COA HYDROXYLASE"/>
    <property type="match status" value="1"/>
</dbReference>
<evidence type="ECO:0000313" key="2">
    <source>
        <dbReference type="Proteomes" id="UP001314263"/>
    </source>
</evidence>
<dbReference type="PANTHER" id="PTHR40128">
    <property type="entry name" value="EXPRESSED PROTEIN"/>
    <property type="match status" value="1"/>
</dbReference>
<reference evidence="1 2" key="1">
    <citation type="submission" date="2023-10" db="EMBL/GenBank/DDBJ databases">
        <authorList>
            <person name="Maclean D."/>
            <person name="Macfadyen A."/>
        </authorList>
    </citation>
    <scope>NUCLEOTIDE SEQUENCE [LARGE SCALE GENOMIC DNA]</scope>
</reference>
<keyword evidence="2" id="KW-1185">Reference proteome</keyword>
<dbReference type="InterPro" id="IPR008775">
    <property type="entry name" value="Phytyl_CoA_dOase-like"/>
</dbReference>
<evidence type="ECO:0000313" key="1">
    <source>
        <dbReference type="EMBL" id="CAK0740977.1"/>
    </source>
</evidence>
<organism evidence="1 2">
    <name type="scientific">Coccomyxa viridis</name>
    <dbReference type="NCBI Taxonomy" id="1274662"/>
    <lineage>
        <taxon>Eukaryota</taxon>
        <taxon>Viridiplantae</taxon>
        <taxon>Chlorophyta</taxon>
        <taxon>core chlorophytes</taxon>
        <taxon>Trebouxiophyceae</taxon>
        <taxon>Trebouxiophyceae incertae sedis</taxon>
        <taxon>Coccomyxaceae</taxon>
        <taxon>Coccomyxa</taxon>
    </lineage>
</organism>
<comment type="caution">
    <text evidence="1">The sequence shown here is derived from an EMBL/GenBank/DDBJ whole genome shotgun (WGS) entry which is preliminary data.</text>
</comment>